<evidence type="ECO:0000313" key="2">
    <source>
        <dbReference type="EMBL" id="CAG9765351.1"/>
    </source>
</evidence>
<keyword evidence="3" id="KW-1185">Reference proteome</keyword>
<dbReference type="EMBL" id="OU892278">
    <property type="protein sequence ID" value="CAG9765351.1"/>
    <property type="molecule type" value="Genomic_DNA"/>
</dbReference>
<organism evidence="2 3">
    <name type="scientific">Ceutorhynchus assimilis</name>
    <name type="common">cabbage seed weevil</name>
    <dbReference type="NCBI Taxonomy" id="467358"/>
    <lineage>
        <taxon>Eukaryota</taxon>
        <taxon>Metazoa</taxon>
        <taxon>Ecdysozoa</taxon>
        <taxon>Arthropoda</taxon>
        <taxon>Hexapoda</taxon>
        <taxon>Insecta</taxon>
        <taxon>Pterygota</taxon>
        <taxon>Neoptera</taxon>
        <taxon>Endopterygota</taxon>
        <taxon>Coleoptera</taxon>
        <taxon>Polyphaga</taxon>
        <taxon>Cucujiformia</taxon>
        <taxon>Curculionidae</taxon>
        <taxon>Ceutorhynchinae</taxon>
        <taxon>Ceutorhynchus</taxon>
    </lineage>
</organism>
<dbReference type="Proteomes" id="UP001152799">
    <property type="component" value="Chromosome 2"/>
</dbReference>
<dbReference type="OrthoDB" id="6780939at2759"/>
<keyword evidence="1" id="KW-0732">Signal</keyword>
<evidence type="ECO:0000313" key="3">
    <source>
        <dbReference type="Proteomes" id="UP001152799"/>
    </source>
</evidence>
<feature type="signal peptide" evidence="1">
    <location>
        <begin position="1"/>
        <end position="17"/>
    </location>
</feature>
<accession>A0A9N9MJ61</accession>
<name>A0A9N9MJ61_9CUCU</name>
<dbReference type="AlphaFoldDB" id="A0A9N9MJ61"/>
<sequence>MFSKLTVLFCAFAAILSSPLQVTPEDLNLELKTLGDNIKVRESQVQYEIKIALNPLNYYIHEAELQYISDLVPAAKPYWDVIGAYETKNISTDIVDCINRGNNQLYQLNNTIVDEGRLKLNQLSQQGQNKALESRLKTSAILTQLEELSGKIAHCSDNSCAGDLHGKLLEFYEYSIQYLDTAADVMVNFVYSYLPEILPTYGLDVSDYQKRYQPFLDEVLDCVANK</sequence>
<protein>
    <submittedName>
        <fullName evidence="2">Uncharacterized protein</fullName>
    </submittedName>
</protein>
<reference evidence="2" key="1">
    <citation type="submission" date="2022-01" db="EMBL/GenBank/DDBJ databases">
        <authorList>
            <person name="King R."/>
        </authorList>
    </citation>
    <scope>NUCLEOTIDE SEQUENCE</scope>
</reference>
<evidence type="ECO:0000256" key="1">
    <source>
        <dbReference type="SAM" id="SignalP"/>
    </source>
</evidence>
<proteinExistence type="predicted"/>
<feature type="chain" id="PRO_5040122395" evidence="1">
    <location>
        <begin position="18"/>
        <end position="226"/>
    </location>
</feature>
<gene>
    <name evidence="2" type="ORF">CEUTPL_LOCUS5960</name>
</gene>